<name>A0A2H0LYW9_9BACT</name>
<sequence>MNKKETKSELKDIKVSVRLTQDMNKLIAMIAEEQSLTVGKYLRDAGLILAEMTLDEKEMLDTVKNTDKKKAQKTFHTMIQETKHTLMNSTKELSDRILKLEKLIKMLLYVYLYHTPEINKAKKEEAKKSAKLREKKILEFLDSGKHDE</sequence>
<evidence type="ECO:0000313" key="2">
    <source>
        <dbReference type="Proteomes" id="UP000229641"/>
    </source>
</evidence>
<protein>
    <submittedName>
        <fullName evidence="1">Uncharacterized protein</fullName>
    </submittedName>
</protein>
<evidence type="ECO:0000313" key="1">
    <source>
        <dbReference type="EMBL" id="PIQ89572.1"/>
    </source>
</evidence>
<dbReference type="EMBL" id="PCWA01000033">
    <property type="protein sequence ID" value="PIQ89572.1"/>
    <property type="molecule type" value="Genomic_DNA"/>
</dbReference>
<dbReference type="Proteomes" id="UP000229641">
    <property type="component" value="Unassembled WGS sequence"/>
</dbReference>
<reference evidence="1 2" key="1">
    <citation type="submission" date="2017-09" db="EMBL/GenBank/DDBJ databases">
        <title>Depth-based differentiation of microbial function through sediment-hosted aquifers and enrichment of novel symbionts in the deep terrestrial subsurface.</title>
        <authorList>
            <person name="Probst A.J."/>
            <person name="Ladd B."/>
            <person name="Jarett J.K."/>
            <person name="Geller-Mcgrath D.E."/>
            <person name="Sieber C.M."/>
            <person name="Emerson J.B."/>
            <person name="Anantharaman K."/>
            <person name="Thomas B.C."/>
            <person name="Malmstrom R."/>
            <person name="Stieglmeier M."/>
            <person name="Klingl A."/>
            <person name="Woyke T."/>
            <person name="Ryan C.M."/>
            <person name="Banfield J.F."/>
        </authorList>
    </citation>
    <scope>NUCLEOTIDE SEQUENCE [LARGE SCALE GENOMIC DNA]</scope>
    <source>
        <strain evidence="1">CG11_big_fil_rev_8_21_14_0_20_42_13</strain>
    </source>
</reference>
<comment type="caution">
    <text evidence="1">The sequence shown here is derived from an EMBL/GenBank/DDBJ whole genome shotgun (WGS) entry which is preliminary data.</text>
</comment>
<dbReference type="AlphaFoldDB" id="A0A2H0LYW9"/>
<proteinExistence type="predicted"/>
<gene>
    <name evidence="1" type="ORF">COV72_02355</name>
</gene>
<accession>A0A2H0LYW9</accession>
<organism evidence="1 2">
    <name type="scientific">Candidatus Ghiorseimicrobium undicola</name>
    <dbReference type="NCBI Taxonomy" id="1974746"/>
    <lineage>
        <taxon>Bacteria</taxon>
        <taxon>Pseudomonadati</taxon>
        <taxon>Candidatus Omnitrophota</taxon>
        <taxon>Candidatus Ghiorseimicrobium</taxon>
    </lineage>
</organism>